<evidence type="ECO:0000313" key="2">
    <source>
        <dbReference type="EMBL" id="CAB5229240.1"/>
    </source>
</evidence>
<evidence type="ECO:0000313" key="1">
    <source>
        <dbReference type="EMBL" id="CAB4178090.1"/>
    </source>
</evidence>
<organism evidence="2">
    <name type="scientific">uncultured Caudovirales phage</name>
    <dbReference type="NCBI Taxonomy" id="2100421"/>
    <lineage>
        <taxon>Viruses</taxon>
        <taxon>Duplodnaviria</taxon>
        <taxon>Heunggongvirae</taxon>
        <taxon>Uroviricota</taxon>
        <taxon>Caudoviricetes</taxon>
        <taxon>Peduoviridae</taxon>
        <taxon>Maltschvirus</taxon>
        <taxon>Maltschvirus maltsch</taxon>
    </lineage>
</organism>
<protein>
    <submittedName>
        <fullName evidence="2">Uncharacterized protein</fullName>
    </submittedName>
</protein>
<reference evidence="2" key="1">
    <citation type="submission" date="2020-05" db="EMBL/GenBank/DDBJ databases">
        <authorList>
            <person name="Chiriac C."/>
            <person name="Salcher M."/>
            <person name="Ghai R."/>
            <person name="Kavagutti S V."/>
        </authorList>
    </citation>
    <scope>NUCLEOTIDE SEQUENCE</scope>
</reference>
<accession>A0A6J7XGK8</accession>
<dbReference type="EMBL" id="LR796962">
    <property type="protein sequence ID" value="CAB4178090.1"/>
    <property type="molecule type" value="Genomic_DNA"/>
</dbReference>
<gene>
    <name evidence="1" type="ORF">UFOVP1015_36</name>
    <name evidence="2" type="ORF">UFOVP1551_17</name>
</gene>
<name>A0A6J7XGK8_9CAUD</name>
<dbReference type="EMBL" id="LR798401">
    <property type="protein sequence ID" value="CAB5229240.1"/>
    <property type="molecule type" value="Genomic_DNA"/>
</dbReference>
<proteinExistence type="predicted"/>
<sequence length="149" mass="16998">MFTHNQIINSFQTFSQNHKQIHSYGTGQMAEVNEGSSIEPVNYPQMWSFLTGASTVQNVLNYSYDILFYDLVQPDDSNIDEILSDTILMANDFLAFLNSPDNYENWFFDIGQSIEPFTDRFRDDVAGVKVSITLKTQGVQDNYCQAPVI</sequence>